<dbReference type="OrthoDB" id="1939268at2759"/>
<organism evidence="3 4">
    <name type="scientific">Turnera subulata</name>
    <dbReference type="NCBI Taxonomy" id="218843"/>
    <lineage>
        <taxon>Eukaryota</taxon>
        <taxon>Viridiplantae</taxon>
        <taxon>Streptophyta</taxon>
        <taxon>Embryophyta</taxon>
        <taxon>Tracheophyta</taxon>
        <taxon>Spermatophyta</taxon>
        <taxon>Magnoliopsida</taxon>
        <taxon>eudicotyledons</taxon>
        <taxon>Gunneridae</taxon>
        <taxon>Pentapetalae</taxon>
        <taxon>rosids</taxon>
        <taxon>fabids</taxon>
        <taxon>Malpighiales</taxon>
        <taxon>Passifloraceae</taxon>
        <taxon>Turnera</taxon>
    </lineage>
</organism>
<feature type="domain" description="CCHC-type" evidence="2">
    <location>
        <begin position="95"/>
        <end position="110"/>
    </location>
</feature>
<dbReference type="Proteomes" id="UP001141552">
    <property type="component" value="Unassembled WGS sequence"/>
</dbReference>
<reference evidence="3" key="2">
    <citation type="journal article" date="2023" name="Plants (Basel)">
        <title>Annotation of the Turnera subulata (Passifloraceae) Draft Genome Reveals the S-Locus Evolved after the Divergence of Turneroideae from Passifloroideae in a Stepwise Manner.</title>
        <authorList>
            <person name="Henning P.M."/>
            <person name="Roalson E.H."/>
            <person name="Mir W."/>
            <person name="McCubbin A.G."/>
            <person name="Shore J.S."/>
        </authorList>
    </citation>
    <scope>NUCLEOTIDE SEQUENCE</scope>
    <source>
        <strain evidence="3">F60SS</strain>
    </source>
</reference>
<keyword evidence="1" id="KW-0863">Zinc-finger</keyword>
<dbReference type="Pfam" id="PF14392">
    <property type="entry name" value="zf-CCHC_4"/>
    <property type="match status" value="1"/>
</dbReference>
<gene>
    <name evidence="3" type="ORF">Tsubulata_028719</name>
</gene>
<evidence type="ECO:0000259" key="2">
    <source>
        <dbReference type="PROSITE" id="PS50158"/>
    </source>
</evidence>
<accession>A0A9Q0FAH3</accession>
<dbReference type="AlphaFoldDB" id="A0A9Q0FAH3"/>
<keyword evidence="4" id="KW-1185">Reference proteome</keyword>
<proteinExistence type="predicted"/>
<dbReference type="InterPro" id="IPR025836">
    <property type="entry name" value="Zn_knuckle_CX2CX4HX4C"/>
</dbReference>
<name>A0A9Q0FAH3_9ROSI</name>
<protein>
    <recommendedName>
        <fullName evidence="2">CCHC-type domain-containing protein</fullName>
    </recommendedName>
</protein>
<dbReference type="InterPro" id="IPR001878">
    <property type="entry name" value="Znf_CCHC"/>
</dbReference>
<dbReference type="GO" id="GO:0003676">
    <property type="term" value="F:nucleic acid binding"/>
    <property type="evidence" value="ECO:0007669"/>
    <property type="project" value="InterPro"/>
</dbReference>
<evidence type="ECO:0000256" key="1">
    <source>
        <dbReference type="PROSITE-ProRule" id="PRU00047"/>
    </source>
</evidence>
<dbReference type="PROSITE" id="PS50158">
    <property type="entry name" value="ZF_CCHC"/>
    <property type="match status" value="1"/>
</dbReference>
<keyword evidence="1" id="KW-0862">Zinc</keyword>
<evidence type="ECO:0000313" key="3">
    <source>
        <dbReference type="EMBL" id="KAJ4827180.1"/>
    </source>
</evidence>
<sequence length="164" mass="19170">MAVETSWFFQKRVVVLKEAIRDEVLMQVELNELPIWIQLNNIPWNQRTKSNVMSIVVKAGTFLFFEEKGEQGWGRFVRGVKVEILFRYEGLPNFCYLCGKMDHLLKECDQRSEDSEEEECTLFGELLRASPRKPFKLRTEALSIPNLLLKPDTARKIIFPDDSI</sequence>
<reference evidence="3" key="1">
    <citation type="submission" date="2022-02" db="EMBL/GenBank/DDBJ databases">
        <authorList>
            <person name="Henning P.M."/>
            <person name="McCubbin A.G."/>
            <person name="Shore J.S."/>
        </authorList>
    </citation>
    <scope>NUCLEOTIDE SEQUENCE</scope>
    <source>
        <strain evidence="3">F60SS</strain>
        <tissue evidence="3">Leaves</tissue>
    </source>
</reference>
<keyword evidence="1" id="KW-0479">Metal-binding</keyword>
<comment type="caution">
    <text evidence="3">The sequence shown here is derived from an EMBL/GenBank/DDBJ whole genome shotgun (WGS) entry which is preliminary data.</text>
</comment>
<evidence type="ECO:0000313" key="4">
    <source>
        <dbReference type="Proteomes" id="UP001141552"/>
    </source>
</evidence>
<dbReference type="GO" id="GO:0008270">
    <property type="term" value="F:zinc ion binding"/>
    <property type="evidence" value="ECO:0007669"/>
    <property type="project" value="UniProtKB-KW"/>
</dbReference>
<dbReference type="EMBL" id="JAKUCV010006471">
    <property type="protein sequence ID" value="KAJ4827180.1"/>
    <property type="molecule type" value="Genomic_DNA"/>
</dbReference>